<keyword evidence="1" id="KW-0175">Coiled coil</keyword>
<dbReference type="AlphaFoldDB" id="A0A345Z552"/>
<feature type="coiled-coil region" evidence="1">
    <location>
        <begin position="76"/>
        <end position="103"/>
    </location>
</feature>
<dbReference type="EMBL" id="CP031376">
    <property type="protein sequence ID" value="AXK51731.1"/>
    <property type="molecule type" value="Genomic_DNA"/>
</dbReference>
<name>A0A345Z552_9MOLU</name>
<dbReference type="RefSeq" id="WP_115558616.1">
    <property type="nucleotide sequence ID" value="NZ_CP031376.1"/>
</dbReference>
<accession>A0A345Z552</accession>
<reference evidence="2 3" key="1">
    <citation type="submission" date="2018-07" db="EMBL/GenBank/DDBJ databases">
        <title>Complete genome sequence of Spiroplasma alleghenense PLHS-1 (ATCC 51752).</title>
        <authorList>
            <person name="Chou L."/>
            <person name="Lee T.-Y."/>
            <person name="Tsai Y.-M."/>
            <person name="Kuo C.-H."/>
        </authorList>
    </citation>
    <scope>NUCLEOTIDE SEQUENCE [LARGE SCALE GENOMIC DNA]</scope>
    <source>
        <strain evidence="2 3">PLHS-1</strain>
    </source>
</reference>
<organism evidence="2 3">
    <name type="scientific">Spiroplasma alleghenense</name>
    <dbReference type="NCBI Taxonomy" id="216931"/>
    <lineage>
        <taxon>Bacteria</taxon>
        <taxon>Bacillati</taxon>
        <taxon>Mycoplasmatota</taxon>
        <taxon>Mollicutes</taxon>
        <taxon>Entomoplasmatales</taxon>
        <taxon>Spiroplasmataceae</taxon>
        <taxon>Spiroplasma</taxon>
    </lineage>
</organism>
<dbReference type="Proteomes" id="UP000254792">
    <property type="component" value="Chromosome"/>
</dbReference>
<evidence type="ECO:0000256" key="1">
    <source>
        <dbReference type="SAM" id="Coils"/>
    </source>
</evidence>
<proteinExistence type="predicted"/>
<sequence>MSITKSIIILIRKDDIKTSFVISESSSSPAEVSKFVNVTNFSESDKKRYNKEMHKSLKGYEIPMSKCSVEIEQALLKIMKQHKEEREQDLREIQKLKQILIKNGLLNNAEENNDINF</sequence>
<protein>
    <submittedName>
        <fullName evidence="2">Uncharacterized protein</fullName>
    </submittedName>
</protein>
<evidence type="ECO:0000313" key="2">
    <source>
        <dbReference type="EMBL" id="AXK51731.1"/>
    </source>
</evidence>
<keyword evidence="3" id="KW-1185">Reference proteome</keyword>
<gene>
    <name evidence="2" type="ORF">SALLE_v1c10610</name>
</gene>
<evidence type="ECO:0000313" key="3">
    <source>
        <dbReference type="Proteomes" id="UP000254792"/>
    </source>
</evidence>
<dbReference type="KEGG" id="salx:SALLE_v1c10610"/>